<dbReference type="STRING" id="1817863.A2Y62_11020"/>
<proteinExistence type="predicted"/>
<accession>A0A1F5V609</accession>
<evidence type="ECO:0000313" key="2">
    <source>
        <dbReference type="Proteomes" id="UP000178943"/>
    </source>
</evidence>
<dbReference type="Proteomes" id="UP000178943">
    <property type="component" value="Unassembled WGS sequence"/>
</dbReference>
<protein>
    <recommendedName>
        <fullName evidence="3">TonB-dependent receptor-like beta-barrel domain-containing protein</fullName>
    </recommendedName>
</protein>
<sequence>MHDISENFHTEVGYITRAGLTRFKAGIMRMFYPQSNTILRIDPMIHSRQVRDKFSGLYETFNAFDIRLMLKKNSSFIAGARYVTEIFLSEKFNTSALRAGASSQLTKQFFISVSYFYQKKIRYIETPFQGHGNDANVTLTYLPSEKVHFDLSAIYSDFYRDSDSIKEYDCLIIRSKNTYQWSKYLFFRAIFEYNSFRKQFSTDFIASFTYIPVTVIYFGYGSLYEKIQRGQDHYIGSDNFLETKRGFFFKASYLWRL</sequence>
<dbReference type="SUPFAM" id="SSF56935">
    <property type="entry name" value="Porins"/>
    <property type="match status" value="1"/>
</dbReference>
<dbReference type="AlphaFoldDB" id="A0A1F5V609"/>
<name>A0A1F5V609_9BACT</name>
<reference evidence="1 2" key="1">
    <citation type="journal article" date="2016" name="Nat. Commun.">
        <title>Thousands of microbial genomes shed light on interconnected biogeochemical processes in an aquifer system.</title>
        <authorList>
            <person name="Anantharaman K."/>
            <person name="Brown C.T."/>
            <person name="Hug L.A."/>
            <person name="Sharon I."/>
            <person name="Castelle C.J."/>
            <person name="Probst A.J."/>
            <person name="Thomas B.C."/>
            <person name="Singh A."/>
            <person name="Wilkins M.J."/>
            <person name="Karaoz U."/>
            <person name="Brodie E.L."/>
            <person name="Williams K.H."/>
            <person name="Hubbard S.S."/>
            <person name="Banfield J.F."/>
        </authorList>
    </citation>
    <scope>NUCLEOTIDE SEQUENCE [LARGE SCALE GENOMIC DNA]</scope>
</reference>
<comment type="caution">
    <text evidence="1">The sequence shown here is derived from an EMBL/GenBank/DDBJ whole genome shotgun (WGS) entry which is preliminary data.</text>
</comment>
<gene>
    <name evidence="1" type="ORF">A2Y62_11020</name>
</gene>
<dbReference type="EMBL" id="MFGW01000231">
    <property type="protein sequence ID" value="OGF58863.1"/>
    <property type="molecule type" value="Genomic_DNA"/>
</dbReference>
<evidence type="ECO:0000313" key="1">
    <source>
        <dbReference type="EMBL" id="OGF58863.1"/>
    </source>
</evidence>
<organism evidence="1 2">
    <name type="scientific">Candidatus Fischerbacteria bacterium RBG_13_37_8</name>
    <dbReference type="NCBI Taxonomy" id="1817863"/>
    <lineage>
        <taxon>Bacteria</taxon>
        <taxon>Candidatus Fischeribacteriota</taxon>
    </lineage>
</organism>
<evidence type="ECO:0008006" key="3">
    <source>
        <dbReference type="Google" id="ProtNLM"/>
    </source>
</evidence>